<evidence type="ECO:0000256" key="7">
    <source>
        <dbReference type="ARBA" id="ARBA00034247"/>
    </source>
</evidence>
<feature type="domain" description="CHASE" evidence="9">
    <location>
        <begin position="110"/>
        <end position="195"/>
    </location>
</feature>
<organism evidence="11 12">
    <name type="scientific">Pseudomonas kuykendallii</name>
    <dbReference type="NCBI Taxonomy" id="1007099"/>
    <lineage>
        <taxon>Bacteria</taxon>
        <taxon>Pseudomonadati</taxon>
        <taxon>Pseudomonadota</taxon>
        <taxon>Gammaproteobacteria</taxon>
        <taxon>Pseudomonadales</taxon>
        <taxon>Pseudomonadaceae</taxon>
        <taxon>Pseudomonas</taxon>
    </lineage>
</organism>
<dbReference type="InterPro" id="IPR043128">
    <property type="entry name" value="Rev_trsase/Diguanyl_cyclase"/>
</dbReference>
<dbReference type="GO" id="GO:0052621">
    <property type="term" value="F:diguanylate cyclase activity"/>
    <property type="evidence" value="ECO:0007669"/>
    <property type="project" value="UniProtKB-EC"/>
</dbReference>
<dbReference type="InterPro" id="IPR006189">
    <property type="entry name" value="CHASE_dom"/>
</dbReference>
<evidence type="ECO:0000256" key="1">
    <source>
        <dbReference type="ARBA" id="ARBA00001946"/>
    </source>
</evidence>
<dbReference type="PROSITE" id="PS50839">
    <property type="entry name" value="CHASE"/>
    <property type="match status" value="1"/>
</dbReference>
<dbReference type="NCBIfam" id="TIGR00229">
    <property type="entry name" value="sensory_box"/>
    <property type="match status" value="1"/>
</dbReference>
<evidence type="ECO:0000256" key="2">
    <source>
        <dbReference type="ARBA" id="ARBA00004533"/>
    </source>
</evidence>
<evidence type="ECO:0000313" key="12">
    <source>
        <dbReference type="Proteomes" id="UP000243778"/>
    </source>
</evidence>
<protein>
    <recommendedName>
        <fullName evidence="3">diguanylate cyclase</fullName>
        <ecNumber evidence="3">2.7.7.65</ecNumber>
    </recommendedName>
</protein>
<feature type="coiled-coil region" evidence="8">
    <location>
        <begin position="290"/>
        <end position="317"/>
    </location>
</feature>
<keyword evidence="8" id="KW-0175">Coiled coil</keyword>
<dbReference type="Pfam" id="PF03924">
    <property type="entry name" value="CHASE"/>
    <property type="match status" value="1"/>
</dbReference>
<reference evidence="12" key="1">
    <citation type="submission" date="2016-10" db="EMBL/GenBank/DDBJ databases">
        <authorList>
            <person name="Varghese N."/>
            <person name="Submissions S."/>
        </authorList>
    </citation>
    <scope>NUCLEOTIDE SEQUENCE [LARGE SCALE GENOMIC DNA]</scope>
    <source>
        <strain evidence="12">NRRL B-59562</strain>
    </source>
</reference>
<dbReference type="PANTHER" id="PTHR45138:SF9">
    <property type="entry name" value="DIGUANYLATE CYCLASE DGCM-RELATED"/>
    <property type="match status" value="1"/>
</dbReference>
<dbReference type="STRING" id="1007099.SAMN05216287_0372"/>
<dbReference type="InterPro" id="IPR050469">
    <property type="entry name" value="Diguanylate_Cyclase"/>
</dbReference>
<dbReference type="RefSeq" id="WP_090224106.1">
    <property type="nucleotide sequence ID" value="NZ_FNNU01000001.1"/>
</dbReference>
<dbReference type="PROSITE" id="PS50887">
    <property type="entry name" value="GGDEF"/>
    <property type="match status" value="1"/>
</dbReference>
<gene>
    <name evidence="11" type="ORF">SAMN05216287_0372</name>
</gene>
<evidence type="ECO:0000313" key="11">
    <source>
        <dbReference type="EMBL" id="SDW19283.1"/>
    </source>
</evidence>
<evidence type="ECO:0000256" key="6">
    <source>
        <dbReference type="ARBA" id="ARBA00023136"/>
    </source>
</evidence>
<dbReference type="GO" id="GO:0005886">
    <property type="term" value="C:plasma membrane"/>
    <property type="evidence" value="ECO:0007669"/>
    <property type="project" value="UniProtKB-SubCell"/>
</dbReference>
<dbReference type="SUPFAM" id="SSF55073">
    <property type="entry name" value="Nucleotide cyclase"/>
    <property type="match status" value="1"/>
</dbReference>
<evidence type="ECO:0000256" key="4">
    <source>
        <dbReference type="ARBA" id="ARBA00022692"/>
    </source>
</evidence>
<accession>A0A1H2RIH9</accession>
<dbReference type="InterPro" id="IPR029787">
    <property type="entry name" value="Nucleotide_cyclase"/>
</dbReference>
<evidence type="ECO:0000259" key="10">
    <source>
        <dbReference type="PROSITE" id="PS50887"/>
    </source>
</evidence>
<feature type="domain" description="GGDEF" evidence="10">
    <location>
        <begin position="474"/>
        <end position="610"/>
    </location>
</feature>
<keyword evidence="4" id="KW-0812">Transmembrane</keyword>
<sequence>MPRKRFVWSARLLLLLLLILLFGGCGLLWHKLRSIQQERVAERVAYHARALAQTLESNIDEEVQNLSRIAQLWDFHGRIPHDEWTLNVEFALRHFKGYQSIQWMGADLRIHWLLPLAGNEAARDFQLTPEHPNYPIAMQAKASGQPQFSNSFALVQGGRGFVLYDPIYLHDKQGVARFDGFVQGVFRVEELMDELLADSADEFNVRLLERQNSIYTHTTREARDDLQQQVPLHLLNNDAFALQLSPTRELVASLDSPLPEFVLGAGLVISLLLVAALALAMENDRRARALKAGNRRLNKEMRQREEIEKVLIDSRERLQLVLDLTDSSSDGLFIIDPKNGGLLHTNRATYDSLGYDAQSFARLFSEDPERILPGYHAWLEEVRQAQREDTSPIFQREMRRRDGSGRAAEISAQLVEVNGHEYLIGVSRDNSERLQLEAHLQRLSQQDGLTGLYNRRFFDQRLQAEWRRMCRTARPLALLLLDIDHFKAYNDALGHLAGDDALRQVGGQLQRCLQREGDVACRYGGEEFALILMDTDEAGAEHVAARLQRLIAELRIPHPDSPLGRVTVSIGLSTSRDVPDNRAETLVAQADGALYRAKRAGRNRSMRWDALDPNQCDQLPPVSS</sequence>
<dbReference type="SMART" id="SM01079">
    <property type="entry name" value="CHASE"/>
    <property type="match status" value="1"/>
</dbReference>
<dbReference type="Gene3D" id="3.30.450.20">
    <property type="entry name" value="PAS domain"/>
    <property type="match status" value="1"/>
</dbReference>
<dbReference type="InterPro" id="IPR000160">
    <property type="entry name" value="GGDEF_dom"/>
</dbReference>
<dbReference type="EMBL" id="FNNU01000001">
    <property type="protein sequence ID" value="SDW19283.1"/>
    <property type="molecule type" value="Genomic_DNA"/>
</dbReference>
<dbReference type="AlphaFoldDB" id="A0A1H2RIH9"/>
<dbReference type="NCBIfam" id="TIGR00254">
    <property type="entry name" value="GGDEF"/>
    <property type="match status" value="1"/>
</dbReference>
<evidence type="ECO:0000256" key="8">
    <source>
        <dbReference type="SAM" id="Coils"/>
    </source>
</evidence>
<name>A0A1H2RIH9_9PSED</name>
<dbReference type="GO" id="GO:0007165">
    <property type="term" value="P:signal transduction"/>
    <property type="evidence" value="ECO:0007669"/>
    <property type="project" value="UniProtKB-ARBA"/>
</dbReference>
<keyword evidence="12" id="KW-1185">Reference proteome</keyword>
<comment type="catalytic activity">
    <reaction evidence="7">
        <text>2 GTP = 3',3'-c-di-GMP + 2 diphosphate</text>
        <dbReference type="Rhea" id="RHEA:24898"/>
        <dbReference type="ChEBI" id="CHEBI:33019"/>
        <dbReference type="ChEBI" id="CHEBI:37565"/>
        <dbReference type="ChEBI" id="CHEBI:58805"/>
        <dbReference type="EC" id="2.7.7.65"/>
    </reaction>
</comment>
<keyword evidence="6" id="KW-0472">Membrane</keyword>
<dbReference type="GO" id="GO:1902201">
    <property type="term" value="P:negative regulation of bacterial-type flagellum-dependent cell motility"/>
    <property type="evidence" value="ECO:0007669"/>
    <property type="project" value="TreeGrafter"/>
</dbReference>
<dbReference type="CDD" id="cd01949">
    <property type="entry name" value="GGDEF"/>
    <property type="match status" value="1"/>
</dbReference>
<dbReference type="PROSITE" id="PS51257">
    <property type="entry name" value="PROKAR_LIPOPROTEIN"/>
    <property type="match status" value="1"/>
</dbReference>
<dbReference type="InterPro" id="IPR000014">
    <property type="entry name" value="PAS"/>
</dbReference>
<dbReference type="InterPro" id="IPR035965">
    <property type="entry name" value="PAS-like_dom_sf"/>
</dbReference>
<comment type="subcellular location">
    <subcellularLocation>
        <location evidence="2">Cell inner membrane</location>
    </subcellularLocation>
</comment>
<evidence type="ECO:0000256" key="5">
    <source>
        <dbReference type="ARBA" id="ARBA00022989"/>
    </source>
</evidence>
<dbReference type="SMART" id="SM00267">
    <property type="entry name" value="GGDEF"/>
    <property type="match status" value="1"/>
</dbReference>
<proteinExistence type="predicted"/>
<evidence type="ECO:0000259" key="9">
    <source>
        <dbReference type="PROSITE" id="PS50839"/>
    </source>
</evidence>
<keyword evidence="5" id="KW-1133">Transmembrane helix</keyword>
<evidence type="ECO:0000256" key="3">
    <source>
        <dbReference type="ARBA" id="ARBA00012528"/>
    </source>
</evidence>
<dbReference type="Pfam" id="PF00990">
    <property type="entry name" value="GGDEF"/>
    <property type="match status" value="1"/>
</dbReference>
<dbReference type="PANTHER" id="PTHR45138">
    <property type="entry name" value="REGULATORY COMPONENTS OF SENSORY TRANSDUCTION SYSTEM"/>
    <property type="match status" value="1"/>
</dbReference>
<dbReference type="GO" id="GO:0043709">
    <property type="term" value="P:cell adhesion involved in single-species biofilm formation"/>
    <property type="evidence" value="ECO:0007669"/>
    <property type="project" value="TreeGrafter"/>
</dbReference>
<dbReference type="Gene3D" id="3.30.70.270">
    <property type="match status" value="1"/>
</dbReference>
<comment type="cofactor">
    <cofactor evidence="1">
        <name>Mg(2+)</name>
        <dbReference type="ChEBI" id="CHEBI:18420"/>
    </cofactor>
</comment>
<dbReference type="EC" id="2.7.7.65" evidence="3"/>
<dbReference type="SUPFAM" id="SSF55785">
    <property type="entry name" value="PYP-like sensor domain (PAS domain)"/>
    <property type="match status" value="1"/>
</dbReference>
<dbReference type="FunFam" id="3.30.70.270:FF:000001">
    <property type="entry name" value="Diguanylate cyclase domain protein"/>
    <property type="match status" value="1"/>
</dbReference>
<dbReference type="InterPro" id="IPR042240">
    <property type="entry name" value="CHASE_sf"/>
</dbReference>
<dbReference type="Proteomes" id="UP000243778">
    <property type="component" value="Unassembled WGS sequence"/>
</dbReference>
<dbReference type="Gene3D" id="3.30.450.350">
    <property type="entry name" value="CHASE domain"/>
    <property type="match status" value="1"/>
</dbReference>
<dbReference type="OrthoDB" id="9812260at2"/>